<evidence type="ECO:0000313" key="1">
    <source>
        <dbReference type="EMBL" id="QHT35055.1"/>
    </source>
</evidence>
<dbReference type="Pfam" id="PF11913">
    <property type="entry name" value="DUF3431"/>
    <property type="match status" value="1"/>
</dbReference>
<sequence length="468" mass="55458">MLIALLIPCTSRNRDTWQDIRDTYLYKLSLMTFFLTQDREHKYTVYIGYDADDRIFATAQSQNVINNYSKGFPNVTFQFIRYENIRRGHLTKMWNILYKQAFDDGCNYFYQCGDDIAFKTTGWVNDSIKTMKRNNDIGITGPVNNNTAIMTQVFFSRKHMEIFGWLFPEEIMNWCCDDWYNIVYKPNHFFPLIQHYCSNEGGVPRYDINGDPGFIRNRLTAMTNVSRLRENTTQLANIHKGLIQRYITRVPRLSFIQPPFALSQKLRDVNVTKANFEMVVARYDEDISWTNNYAKFRTVYNKGSTAVDYDFIPLPNKGHLADTILRHIIDNYDKLADVTFFTHGSINYRSDQIILENGKWDEFITTDENALVYIRRTDLPKDDERFYEYPETTGDVYRRLFEREYIPNFEWACGKWISAGRNQLRRCPKAFYQKMLDFVLEDCNDSQLTYRTRGIFIERFIIHAMNSA</sequence>
<dbReference type="InterPro" id="IPR021838">
    <property type="entry name" value="DUF3431"/>
</dbReference>
<name>A0A6C0F7C1_9ZZZZ</name>
<dbReference type="AlphaFoldDB" id="A0A6C0F7C1"/>
<protein>
    <submittedName>
        <fullName evidence="1">Uncharacterized protein</fullName>
    </submittedName>
</protein>
<proteinExistence type="predicted"/>
<dbReference type="PANTHER" id="PTHR37490:SF1">
    <property type="entry name" value="GLYCOSYLTRANSFERASE 2-LIKE DOMAIN-CONTAINING PROTEIN"/>
    <property type="match status" value="1"/>
</dbReference>
<organism evidence="1">
    <name type="scientific">viral metagenome</name>
    <dbReference type="NCBI Taxonomy" id="1070528"/>
    <lineage>
        <taxon>unclassified sequences</taxon>
        <taxon>metagenomes</taxon>
        <taxon>organismal metagenomes</taxon>
    </lineage>
</organism>
<dbReference type="PANTHER" id="PTHR37490">
    <property type="entry name" value="EXPRESSED PROTEIN"/>
    <property type="match status" value="1"/>
</dbReference>
<accession>A0A6C0F7C1</accession>
<dbReference type="EMBL" id="MN739012">
    <property type="protein sequence ID" value="QHT35055.1"/>
    <property type="molecule type" value="Genomic_DNA"/>
</dbReference>
<reference evidence="1" key="1">
    <citation type="journal article" date="2020" name="Nature">
        <title>Giant virus diversity and host interactions through global metagenomics.</title>
        <authorList>
            <person name="Schulz F."/>
            <person name="Roux S."/>
            <person name="Paez-Espino D."/>
            <person name="Jungbluth S."/>
            <person name="Walsh D.A."/>
            <person name="Denef V.J."/>
            <person name="McMahon K.D."/>
            <person name="Konstantinidis K.T."/>
            <person name="Eloe-Fadrosh E.A."/>
            <person name="Kyrpides N.C."/>
            <person name="Woyke T."/>
        </authorList>
    </citation>
    <scope>NUCLEOTIDE SEQUENCE</scope>
    <source>
        <strain evidence="1">GVMAG-M-3300009180-1</strain>
    </source>
</reference>